<dbReference type="AlphaFoldDB" id="A0A507CZQ3"/>
<proteinExistence type="predicted"/>
<protein>
    <submittedName>
        <fullName evidence="2">Uncharacterized protein</fullName>
    </submittedName>
</protein>
<keyword evidence="1" id="KW-0812">Transmembrane</keyword>
<gene>
    <name evidence="2" type="ORF">SeLEV6574_g04436</name>
</gene>
<keyword evidence="1" id="KW-0472">Membrane</keyword>
<feature type="transmembrane region" description="Helical" evidence="1">
    <location>
        <begin position="35"/>
        <end position="54"/>
    </location>
</feature>
<sequence>MALASLMRLIKCAVMELSKLGPALRRMAPSSTTRWPISSFALGGAATVAAAKVIGAAVPYLMFMFGTVVPGVGTLHAAGGAAAVAQYLSAALLTPAFVVSGAVLAIIATACCLS</sequence>
<evidence type="ECO:0000256" key="1">
    <source>
        <dbReference type="SAM" id="Phobius"/>
    </source>
</evidence>
<reference evidence="2 3" key="1">
    <citation type="journal article" date="2019" name="Sci. Rep.">
        <title>Comparative genomics of chytrid fungi reveal insights into the obligate biotrophic and pathogenic lifestyle of Synchytrium endobioticum.</title>
        <authorList>
            <person name="van de Vossenberg B.T.L.H."/>
            <person name="Warris S."/>
            <person name="Nguyen H.D.T."/>
            <person name="van Gent-Pelzer M.P.E."/>
            <person name="Joly D.L."/>
            <person name="van de Geest H.C."/>
            <person name="Bonants P.J.M."/>
            <person name="Smith D.S."/>
            <person name="Levesque C.A."/>
            <person name="van der Lee T.A.J."/>
        </authorList>
    </citation>
    <scope>NUCLEOTIDE SEQUENCE [LARGE SCALE GENOMIC DNA]</scope>
    <source>
        <strain evidence="2 3">LEV6574</strain>
    </source>
</reference>
<organism evidence="2 3">
    <name type="scientific">Synchytrium endobioticum</name>
    <dbReference type="NCBI Taxonomy" id="286115"/>
    <lineage>
        <taxon>Eukaryota</taxon>
        <taxon>Fungi</taxon>
        <taxon>Fungi incertae sedis</taxon>
        <taxon>Chytridiomycota</taxon>
        <taxon>Chytridiomycota incertae sedis</taxon>
        <taxon>Chytridiomycetes</taxon>
        <taxon>Synchytriales</taxon>
        <taxon>Synchytriaceae</taxon>
        <taxon>Synchytrium</taxon>
    </lineage>
</organism>
<feature type="transmembrane region" description="Helical" evidence="1">
    <location>
        <begin position="90"/>
        <end position="113"/>
    </location>
</feature>
<accession>A0A507CZQ3</accession>
<comment type="caution">
    <text evidence="2">The sequence shown here is derived from an EMBL/GenBank/DDBJ whole genome shotgun (WGS) entry which is preliminary data.</text>
</comment>
<dbReference type="EMBL" id="QEAM01000178">
    <property type="protein sequence ID" value="TPX44528.1"/>
    <property type="molecule type" value="Genomic_DNA"/>
</dbReference>
<dbReference type="Proteomes" id="UP000320475">
    <property type="component" value="Unassembled WGS sequence"/>
</dbReference>
<keyword evidence="1" id="KW-1133">Transmembrane helix</keyword>
<evidence type="ECO:0000313" key="2">
    <source>
        <dbReference type="EMBL" id="TPX44528.1"/>
    </source>
</evidence>
<name>A0A507CZQ3_9FUNG</name>
<feature type="transmembrane region" description="Helical" evidence="1">
    <location>
        <begin position="61"/>
        <end position="84"/>
    </location>
</feature>
<evidence type="ECO:0000313" key="3">
    <source>
        <dbReference type="Proteomes" id="UP000320475"/>
    </source>
</evidence>